<dbReference type="Pfam" id="PF17906">
    <property type="entry name" value="HTH_48"/>
    <property type="match status" value="2"/>
</dbReference>
<organism evidence="2 3">
    <name type="scientific">Cordylochernes scorpioides</name>
    <dbReference type="NCBI Taxonomy" id="51811"/>
    <lineage>
        <taxon>Eukaryota</taxon>
        <taxon>Metazoa</taxon>
        <taxon>Ecdysozoa</taxon>
        <taxon>Arthropoda</taxon>
        <taxon>Chelicerata</taxon>
        <taxon>Arachnida</taxon>
        <taxon>Pseudoscorpiones</taxon>
        <taxon>Cheliferoidea</taxon>
        <taxon>Chernetidae</taxon>
        <taxon>Cordylochernes</taxon>
    </lineage>
</organism>
<dbReference type="InterPro" id="IPR041426">
    <property type="entry name" value="Mos1_HTH"/>
</dbReference>
<name>A0ABY6L9I3_9ARAC</name>
<dbReference type="InterPro" id="IPR052709">
    <property type="entry name" value="Transposase-MT_Hybrid"/>
</dbReference>
<dbReference type="PANTHER" id="PTHR46060:SF2">
    <property type="entry name" value="HISTONE-LYSINE N-METHYLTRANSFERASE SETMAR"/>
    <property type="match status" value="1"/>
</dbReference>
<dbReference type="PANTHER" id="PTHR46060">
    <property type="entry name" value="MARINER MOS1 TRANSPOSASE-LIKE PROTEIN"/>
    <property type="match status" value="1"/>
</dbReference>
<feature type="domain" description="Mos1 transposase HTH" evidence="1">
    <location>
        <begin position="16"/>
        <end position="45"/>
    </location>
</feature>
<sequence length="336" mass="39589">MVSAFHTHSRGENGGARKNICEVEGKRIVNRRTDSKWFKRFREGDISLEDKPRMGRPHVTDIETLRFLVMDNPLKSTREMSARLRFREGDISLEEKPRMGLPHVMDIETLRFLVMDNPINLRVKYICEVEGKRIVNRRTDSKWFKRFREGDISLEDKPRMGRPHVMGIETLRYLVMDNPQKSTCEMSARLGPSQDTINRTLHKLHFVSKRSKQDPHDLTIAQSQRRVEFYICEVEGKRIVNRRTDSKWFKRFREGDISLEDKPRMGRPHVMGIETLRYLVMDNPQKSTCEMSARLGPSQDTINRSLHKLHFVSKRSKQDPHDLTIAQSQRRVEFCK</sequence>
<proteinExistence type="predicted"/>
<dbReference type="EMBL" id="CP092875">
    <property type="protein sequence ID" value="UYV76140.1"/>
    <property type="molecule type" value="Genomic_DNA"/>
</dbReference>
<evidence type="ECO:0000259" key="1">
    <source>
        <dbReference type="Pfam" id="PF17906"/>
    </source>
</evidence>
<dbReference type="Proteomes" id="UP001235939">
    <property type="component" value="Chromosome 13"/>
</dbReference>
<evidence type="ECO:0000313" key="3">
    <source>
        <dbReference type="Proteomes" id="UP001235939"/>
    </source>
</evidence>
<evidence type="ECO:0000313" key="2">
    <source>
        <dbReference type="EMBL" id="UYV76140.1"/>
    </source>
</evidence>
<reference evidence="2 3" key="1">
    <citation type="submission" date="2022-01" db="EMBL/GenBank/DDBJ databases">
        <title>A chromosomal length assembly of Cordylochernes scorpioides.</title>
        <authorList>
            <person name="Zeh D."/>
            <person name="Zeh J."/>
        </authorList>
    </citation>
    <scope>NUCLEOTIDE SEQUENCE [LARGE SCALE GENOMIC DNA]</scope>
    <source>
        <strain evidence="2">IN4F17</strain>
        <tissue evidence="2">Whole Body</tissue>
    </source>
</reference>
<keyword evidence="3" id="KW-1185">Reference proteome</keyword>
<accession>A0ABY6L9I3</accession>
<gene>
    <name evidence="2" type="ORF">LAZ67_13002790</name>
</gene>
<protein>
    <recommendedName>
        <fullName evidence="1">Mos1 transposase HTH domain-containing protein</fullName>
    </recommendedName>
</protein>
<feature type="domain" description="Mos1 transposase HTH" evidence="1">
    <location>
        <begin position="231"/>
        <end position="256"/>
    </location>
</feature>